<sequence length="77" mass="8623">MTVYEDEWAFWDDIAGKYIFKHADTDLNVANVIEAAGIYADLMVIARRKRRAGRIPEGDMPRISVTAASFMAADASR</sequence>
<dbReference type="Proteomes" id="UP000288002">
    <property type="component" value="Unassembled WGS sequence"/>
</dbReference>
<gene>
    <name evidence="1" type="ORF">A9HBioS_3994</name>
</gene>
<comment type="caution">
    <text evidence="1">The sequence shown here is derived from an EMBL/GenBank/DDBJ whole genome shotgun (WGS) entry which is preliminary data.</text>
</comment>
<accession>A0AA94EKX1</accession>
<organism evidence="1 2">
    <name type="scientific">Pseudomonas koreensis</name>
    <dbReference type="NCBI Taxonomy" id="198620"/>
    <lineage>
        <taxon>Bacteria</taxon>
        <taxon>Pseudomonadati</taxon>
        <taxon>Pseudomonadota</taxon>
        <taxon>Gammaproteobacteria</taxon>
        <taxon>Pseudomonadales</taxon>
        <taxon>Pseudomonadaceae</taxon>
        <taxon>Pseudomonas</taxon>
    </lineage>
</organism>
<evidence type="ECO:0000313" key="2">
    <source>
        <dbReference type="Proteomes" id="UP000288002"/>
    </source>
</evidence>
<dbReference type="RefSeq" id="WP_127651208.1">
    <property type="nucleotide sequence ID" value="NZ_MKWS01000014.1"/>
</dbReference>
<reference evidence="1 2" key="1">
    <citation type="submission" date="2016-10" db="EMBL/GenBank/DDBJ databases">
        <title>Search of new enzymes for the oxidation of sulfur compounds.</title>
        <authorList>
            <person name="Novo A."/>
            <person name="Moreira I.S."/>
            <person name="Castro P.M."/>
        </authorList>
    </citation>
    <scope>NUCLEOTIDE SEQUENCE [LARGE SCALE GENOMIC DNA]</scope>
    <source>
        <strain evidence="1 2">A9</strain>
    </source>
</reference>
<dbReference type="EMBL" id="MKWS01000014">
    <property type="protein sequence ID" value="RVD76030.1"/>
    <property type="molecule type" value="Genomic_DNA"/>
</dbReference>
<proteinExistence type="predicted"/>
<dbReference type="AlphaFoldDB" id="A0AA94EKX1"/>
<name>A0AA94EKX1_9PSED</name>
<protein>
    <submittedName>
        <fullName evidence="1">Uncharacterized protein</fullName>
    </submittedName>
</protein>
<evidence type="ECO:0000313" key="1">
    <source>
        <dbReference type="EMBL" id="RVD76030.1"/>
    </source>
</evidence>